<evidence type="ECO:0000313" key="3">
    <source>
        <dbReference type="Proteomes" id="UP000030671"/>
    </source>
</evidence>
<organism evidence="2 3">
    <name type="scientific">Heterobasidion irregulare (strain TC 32-1)</name>
    <dbReference type="NCBI Taxonomy" id="747525"/>
    <lineage>
        <taxon>Eukaryota</taxon>
        <taxon>Fungi</taxon>
        <taxon>Dikarya</taxon>
        <taxon>Basidiomycota</taxon>
        <taxon>Agaricomycotina</taxon>
        <taxon>Agaricomycetes</taxon>
        <taxon>Russulales</taxon>
        <taxon>Bondarzewiaceae</taxon>
        <taxon>Heterobasidion</taxon>
        <taxon>Heterobasidion annosum species complex</taxon>
    </lineage>
</organism>
<proteinExistence type="predicted"/>
<feature type="region of interest" description="Disordered" evidence="1">
    <location>
        <begin position="53"/>
        <end position="88"/>
    </location>
</feature>
<feature type="region of interest" description="Disordered" evidence="1">
    <location>
        <begin position="217"/>
        <end position="293"/>
    </location>
</feature>
<name>W4K4Z0_HETIT</name>
<protein>
    <submittedName>
        <fullName evidence="2">Uncharacterized protein</fullName>
    </submittedName>
</protein>
<keyword evidence="3" id="KW-1185">Reference proteome</keyword>
<evidence type="ECO:0000256" key="1">
    <source>
        <dbReference type="SAM" id="MobiDB-lite"/>
    </source>
</evidence>
<dbReference type="Proteomes" id="UP000030671">
    <property type="component" value="Unassembled WGS sequence"/>
</dbReference>
<gene>
    <name evidence="2" type="ORF">HETIRDRAFT_418447</name>
</gene>
<dbReference type="AlphaFoldDB" id="W4K4Z0"/>
<feature type="region of interest" description="Disordered" evidence="1">
    <location>
        <begin position="139"/>
        <end position="185"/>
    </location>
</feature>
<dbReference type="EMBL" id="KI925459">
    <property type="protein sequence ID" value="ETW80435.1"/>
    <property type="molecule type" value="Genomic_DNA"/>
</dbReference>
<reference evidence="2 3" key="1">
    <citation type="journal article" date="2012" name="New Phytol.">
        <title>Insight into trade-off between wood decay and parasitism from the genome of a fungal forest pathogen.</title>
        <authorList>
            <person name="Olson A."/>
            <person name="Aerts A."/>
            <person name="Asiegbu F."/>
            <person name="Belbahri L."/>
            <person name="Bouzid O."/>
            <person name="Broberg A."/>
            <person name="Canback B."/>
            <person name="Coutinho P.M."/>
            <person name="Cullen D."/>
            <person name="Dalman K."/>
            <person name="Deflorio G."/>
            <person name="van Diepen L.T."/>
            <person name="Dunand C."/>
            <person name="Duplessis S."/>
            <person name="Durling M."/>
            <person name="Gonthier P."/>
            <person name="Grimwood J."/>
            <person name="Fossdal C.G."/>
            <person name="Hansson D."/>
            <person name="Henrissat B."/>
            <person name="Hietala A."/>
            <person name="Himmelstrand K."/>
            <person name="Hoffmeister D."/>
            <person name="Hogberg N."/>
            <person name="James T.Y."/>
            <person name="Karlsson M."/>
            <person name="Kohler A."/>
            <person name="Kues U."/>
            <person name="Lee Y.H."/>
            <person name="Lin Y.C."/>
            <person name="Lind M."/>
            <person name="Lindquist E."/>
            <person name="Lombard V."/>
            <person name="Lucas S."/>
            <person name="Lunden K."/>
            <person name="Morin E."/>
            <person name="Murat C."/>
            <person name="Park J."/>
            <person name="Raffaello T."/>
            <person name="Rouze P."/>
            <person name="Salamov A."/>
            <person name="Schmutz J."/>
            <person name="Solheim H."/>
            <person name="Stahlberg J."/>
            <person name="Velez H."/>
            <person name="de Vries R.P."/>
            <person name="Wiebenga A."/>
            <person name="Woodward S."/>
            <person name="Yakovlev I."/>
            <person name="Garbelotto M."/>
            <person name="Martin F."/>
            <person name="Grigoriev I.V."/>
            <person name="Stenlid J."/>
        </authorList>
    </citation>
    <scope>NUCLEOTIDE SEQUENCE [LARGE SCALE GENOMIC DNA]</scope>
    <source>
        <strain evidence="2 3">TC 32-1</strain>
    </source>
</reference>
<accession>W4K4Z0</accession>
<dbReference type="InParanoid" id="W4K4Z0"/>
<sequence>MDSIAQVQEFASQLQAILTILRPLADLPDRLDQMTTDLASLTAKVAKLSAASTSSKAIKPPPPITLSRHRYDPTTCGSPPRSDIGPFDPMTGFPRRRPLKREGAFVLNSVAATIIQAKSVDPPTVSSRTDPLSAGHLSIIPMRHSTPGPSCSAPAPGSPLAPVPSSSSKLKHSKHSNATSHGAFASGSTATLTLGTLATGSDSETIASVCDAHNEVDTMPTAKGKGKRRARDRDDNNATVSSGPCGGHASAEDDDTSPTKKRKLLEEKAAKQSGKKPTRYNTRASSRVDRGLS</sequence>
<dbReference type="RefSeq" id="XP_009547188.1">
    <property type="nucleotide sequence ID" value="XM_009548893.1"/>
</dbReference>
<evidence type="ECO:0000313" key="2">
    <source>
        <dbReference type="EMBL" id="ETW80435.1"/>
    </source>
</evidence>
<dbReference type="GeneID" id="20673482"/>
<dbReference type="HOGENOM" id="CLU_950138_0_0_1"/>
<dbReference type="KEGG" id="hir:HETIRDRAFT_418447"/>